<organism evidence="5 6">
    <name type="scientific">Zophobas morio</name>
    <dbReference type="NCBI Taxonomy" id="2755281"/>
    <lineage>
        <taxon>Eukaryota</taxon>
        <taxon>Metazoa</taxon>
        <taxon>Ecdysozoa</taxon>
        <taxon>Arthropoda</taxon>
        <taxon>Hexapoda</taxon>
        <taxon>Insecta</taxon>
        <taxon>Pterygota</taxon>
        <taxon>Neoptera</taxon>
        <taxon>Endopterygota</taxon>
        <taxon>Coleoptera</taxon>
        <taxon>Polyphaga</taxon>
        <taxon>Cucujiformia</taxon>
        <taxon>Tenebrionidae</taxon>
        <taxon>Zophobas</taxon>
    </lineage>
</organism>
<sequence>MEIVKKYYLVVLLEVTFVVVSSQNTEIEAKYELTDKGYHFSYKTDDSERTEDGIVDETKGKNGLLVVSGSYSFVATNGNTYRVNFVADENGYRPVVNSEQASTLQRTPSKSQEKPRGPFRPYIGSAVLSSLVGGGIG</sequence>
<dbReference type="Proteomes" id="UP001168821">
    <property type="component" value="Unassembled WGS sequence"/>
</dbReference>
<dbReference type="InterPro" id="IPR000618">
    <property type="entry name" value="Insect_cuticle"/>
</dbReference>
<dbReference type="Pfam" id="PF00379">
    <property type="entry name" value="Chitin_bind_4"/>
    <property type="match status" value="1"/>
</dbReference>
<evidence type="ECO:0000256" key="2">
    <source>
        <dbReference type="PROSITE-ProRule" id="PRU00497"/>
    </source>
</evidence>
<gene>
    <name evidence="5" type="ORF">Zmor_013669</name>
</gene>
<proteinExistence type="predicted"/>
<dbReference type="InterPro" id="IPR031311">
    <property type="entry name" value="CHIT_BIND_RR_consensus"/>
</dbReference>
<dbReference type="PANTHER" id="PTHR10380">
    <property type="entry name" value="CUTICLE PROTEIN"/>
    <property type="match status" value="1"/>
</dbReference>
<keyword evidence="1 2" id="KW-0193">Cuticle</keyword>
<dbReference type="GO" id="GO:0008010">
    <property type="term" value="F:structural constituent of chitin-based larval cuticle"/>
    <property type="evidence" value="ECO:0007669"/>
    <property type="project" value="TreeGrafter"/>
</dbReference>
<dbReference type="PROSITE" id="PS51155">
    <property type="entry name" value="CHIT_BIND_RR_2"/>
    <property type="match status" value="1"/>
</dbReference>
<comment type="caution">
    <text evidence="5">The sequence shown here is derived from an EMBL/GenBank/DDBJ whole genome shotgun (WGS) entry which is preliminary data.</text>
</comment>
<feature type="signal peptide" evidence="4">
    <location>
        <begin position="1"/>
        <end position="22"/>
    </location>
</feature>
<dbReference type="PROSITE" id="PS00233">
    <property type="entry name" value="CHIT_BIND_RR_1"/>
    <property type="match status" value="1"/>
</dbReference>
<evidence type="ECO:0000313" key="6">
    <source>
        <dbReference type="Proteomes" id="UP001168821"/>
    </source>
</evidence>
<dbReference type="EMBL" id="JALNTZ010000004">
    <property type="protein sequence ID" value="KAJ3654482.1"/>
    <property type="molecule type" value="Genomic_DNA"/>
</dbReference>
<name>A0AA38IDD8_9CUCU</name>
<dbReference type="InterPro" id="IPR050468">
    <property type="entry name" value="Cuticle_Struct_Prot"/>
</dbReference>
<protein>
    <submittedName>
        <fullName evidence="5">Uncharacterized protein</fullName>
    </submittedName>
</protein>
<reference evidence="5" key="1">
    <citation type="journal article" date="2023" name="G3 (Bethesda)">
        <title>Whole genome assemblies of Zophobas morio and Tenebrio molitor.</title>
        <authorList>
            <person name="Kaur S."/>
            <person name="Stinson S.A."/>
            <person name="diCenzo G.C."/>
        </authorList>
    </citation>
    <scope>NUCLEOTIDE SEQUENCE</scope>
    <source>
        <strain evidence="5">QUZm001</strain>
    </source>
</reference>
<accession>A0AA38IDD8</accession>
<dbReference type="PANTHER" id="PTHR10380:SF192">
    <property type="entry name" value="GEO02312P1"/>
    <property type="match status" value="1"/>
</dbReference>
<evidence type="ECO:0000256" key="3">
    <source>
        <dbReference type="SAM" id="MobiDB-lite"/>
    </source>
</evidence>
<evidence type="ECO:0000256" key="1">
    <source>
        <dbReference type="ARBA" id="ARBA00022460"/>
    </source>
</evidence>
<keyword evidence="6" id="KW-1185">Reference proteome</keyword>
<evidence type="ECO:0000256" key="4">
    <source>
        <dbReference type="SAM" id="SignalP"/>
    </source>
</evidence>
<keyword evidence="4" id="KW-0732">Signal</keyword>
<feature type="chain" id="PRO_5041441811" evidence="4">
    <location>
        <begin position="23"/>
        <end position="137"/>
    </location>
</feature>
<feature type="compositionally biased region" description="Polar residues" evidence="3">
    <location>
        <begin position="97"/>
        <end position="110"/>
    </location>
</feature>
<dbReference type="GO" id="GO:0062129">
    <property type="term" value="C:chitin-based extracellular matrix"/>
    <property type="evidence" value="ECO:0007669"/>
    <property type="project" value="TreeGrafter"/>
</dbReference>
<dbReference type="PRINTS" id="PR00947">
    <property type="entry name" value="CUTICLE"/>
</dbReference>
<evidence type="ECO:0000313" key="5">
    <source>
        <dbReference type="EMBL" id="KAJ3654482.1"/>
    </source>
</evidence>
<dbReference type="AlphaFoldDB" id="A0AA38IDD8"/>
<feature type="region of interest" description="Disordered" evidence="3">
    <location>
        <begin position="96"/>
        <end position="121"/>
    </location>
</feature>